<organism evidence="2 3">
    <name type="scientific">Pedobacter albus</name>
    <dbReference type="NCBI Taxonomy" id="3113905"/>
    <lineage>
        <taxon>Bacteria</taxon>
        <taxon>Pseudomonadati</taxon>
        <taxon>Bacteroidota</taxon>
        <taxon>Sphingobacteriia</taxon>
        <taxon>Sphingobacteriales</taxon>
        <taxon>Sphingobacteriaceae</taxon>
        <taxon>Pedobacter</taxon>
    </lineage>
</organism>
<gene>
    <name evidence="2" type="ORF">VRU48_05305</name>
</gene>
<dbReference type="RefSeq" id="WP_330106883.1">
    <property type="nucleotide sequence ID" value="NZ_JAZDQT010000001.1"/>
</dbReference>
<protein>
    <submittedName>
        <fullName evidence="2">DUF4255 domain-containing protein</fullName>
    </submittedName>
</protein>
<dbReference type="Proteomes" id="UP001336835">
    <property type="component" value="Unassembled WGS sequence"/>
</dbReference>
<dbReference type="EMBL" id="JAZDQT010000001">
    <property type="protein sequence ID" value="MEE1944515.1"/>
    <property type="molecule type" value="Genomic_DNA"/>
</dbReference>
<reference evidence="2 3" key="1">
    <citation type="submission" date="2024-01" db="EMBL/GenBank/DDBJ databases">
        <title>Pedobacter sp. nov., isolated from fresh soil.</title>
        <authorList>
            <person name="Le N.T.T."/>
        </authorList>
    </citation>
    <scope>NUCLEOTIDE SEQUENCE [LARGE SCALE GENOMIC DNA]</scope>
    <source>
        <strain evidence="2 3">KR3-3</strain>
    </source>
</reference>
<comment type="caution">
    <text evidence="2">The sequence shown here is derived from an EMBL/GenBank/DDBJ whole genome shotgun (WGS) entry which is preliminary data.</text>
</comment>
<evidence type="ECO:0000313" key="3">
    <source>
        <dbReference type="Proteomes" id="UP001336835"/>
    </source>
</evidence>
<evidence type="ECO:0000313" key="2">
    <source>
        <dbReference type="EMBL" id="MEE1944515.1"/>
    </source>
</evidence>
<name>A0ABU7I4Y8_9SPHI</name>
<proteinExistence type="predicted"/>
<accession>A0ABU7I4Y8</accession>
<dbReference type="InterPro" id="IPR025351">
    <property type="entry name" value="Pvc16_N"/>
</dbReference>
<feature type="domain" description="Pvc16 N-terminal" evidence="1">
    <location>
        <begin position="44"/>
        <end position="174"/>
    </location>
</feature>
<keyword evidence="3" id="KW-1185">Reference proteome</keyword>
<dbReference type="Pfam" id="PF14065">
    <property type="entry name" value="Pvc16_N"/>
    <property type="match status" value="1"/>
</dbReference>
<evidence type="ECO:0000259" key="1">
    <source>
        <dbReference type="Pfam" id="PF14065"/>
    </source>
</evidence>
<sequence length="189" mass="21749">MISKALQFTNDLMDQFLRNRFALEESKVILNNLIEGNGSVPEINKNKVILSLINIEKETIQPFYTRHQQMANGNYADVNPDERYNLYILVSSNFDDYKESLKFLNEVMLFFQVNALVNAYSFANLPAGLDRLEFEIEKINYQQMQGLWTAMGAKYQPSVIYKMRLINIQGNQVRGFDGAIVQTSNQVAT</sequence>